<comment type="function">
    <text evidence="2 7">Catalyzes the formation of N(7)-methylguanine at position 46 (m7G46) in tRNA.</text>
</comment>
<feature type="binding site" evidence="7">
    <location>
        <position position="176"/>
    </location>
    <ligand>
        <name>substrate</name>
    </ligand>
</feature>
<feature type="binding site" evidence="7">
    <location>
        <begin position="214"/>
        <end position="217"/>
    </location>
    <ligand>
        <name>substrate</name>
    </ligand>
</feature>
<dbReference type="InterPro" id="IPR055361">
    <property type="entry name" value="tRNA_methyltr_TrmB_bact"/>
</dbReference>
<organism evidence="8 9">
    <name type="scientific">Terasakiella brassicae</name>
    <dbReference type="NCBI Taxonomy" id="1634917"/>
    <lineage>
        <taxon>Bacteria</taxon>
        <taxon>Pseudomonadati</taxon>
        <taxon>Pseudomonadota</taxon>
        <taxon>Alphaproteobacteria</taxon>
        <taxon>Rhodospirillales</taxon>
        <taxon>Terasakiellaceae</taxon>
        <taxon>Terasakiella</taxon>
    </lineage>
</organism>
<dbReference type="PANTHER" id="PTHR23417">
    <property type="entry name" value="3-DEOXY-D-MANNO-OCTULOSONIC-ACID TRANSFERASE/TRNA GUANINE-N 7 - -METHYLTRANSFERASE"/>
    <property type="match status" value="1"/>
</dbReference>
<feature type="binding site" evidence="7">
    <location>
        <position position="118"/>
    </location>
    <ligand>
        <name>S-adenosyl-L-methionine</name>
        <dbReference type="ChEBI" id="CHEBI:59789"/>
    </ligand>
</feature>
<dbReference type="RefSeq" id="WP_188663649.1">
    <property type="nucleotide sequence ID" value="NZ_BMHV01000009.1"/>
</dbReference>
<reference evidence="8" key="2">
    <citation type="submission" date="2020-09" db="EMBL/GenBank/DDBJ databases">
        <authorList>
            <person name="Sun Q."/>
            <person name="Zhou Y."/>
        </authorList>
    </citation>
    <scope>NUCLEOTIDE SEQUENCE</scope>
    <source>
        <strain evidence="8">CGMCC 1.15254</strain>
    </source>
</reference>
<evidence type="ECO:0000256" key="3">
    <source>
        <dbReference type="ARBA" id="ARBA00022603"/>
    </source>
</evidence>
<comment type="catalytic activity">
    <reaction evidence="1 7">
        <text>guanosine(46) in tRNA + S-adenosyl-L-methionine = N(7)-methylguanosine(46) in tRNA + S-adenosyl-L-homocysteine</text>
        <dbReference type="Rhea" id="RHEA:42708"/>
        <dbReference type="Rhea" id="RHEA-COMP:10188"/>
        <dbReference type="Rhea" id="RHEA-COMP:10189"/>
        <dbReference type="ChEBI" id="CHEBI:57856"/>
        <dbReference type="ChEBI" id="CHEBI:59789"/>
        <dbReference type="ChEBI" id="CHEBI:74269"/>
        <dbReference type="ChEBI" id="CHEBI:74480"/>
        <dbReference type="EC" id="2.1.1.33"/>
    </reaction>
</comment>
<dbReference type="InterPro" id="IPR003358">
    <property type="entry name" value="tRNA_(Gua-N-7)_MeTrfase_Trmb"/>
</dbReference>
<dbReference type="Gene3D" id="3.40.50.150">
    <property type="entry name" value="Vaccinia Virus protein VP39"/>
    <property type="match status" value="1"/>
</dbReference>
<evidence type="ECO:0000256" key="7">
    <source>
        <dbReference type="HAMAP-Rule" id="MF_01057"/>
    </source>
</evidence>
<evidence type="ECO:0000313" key="9">
    <source>
        <dbReference type="Proteomes" id="UP000632498"/>
    </source>
</evidence>
<comment type="similarity">
    <text evidence="7">Belongs to the class I-like SAM-binding methyltransferase superfamily. TrmB family.</text>
</comment>
<keyword evidence="9" id="KW-1185">Reference proteome</keyword>
<dbReference type="NCBIfam" id="TIGR00091">
    <property type="entry name" value="tRNA (guanosine(46)-N7)-methyltransferase TrmB"/>
    <property type="match status" value="1"/>
</dbReference>
<feature type="binding site" evidence="7">
    <location>
        <position position="140"/>
    </location>
    <ligand>
        <name>S-adenosyl-L-methionine</name>
        <dbReference type="ChEBI" id="CHEBI:59789"/>
    </ligand>
</feature>
<feature type="binding site" evidence="7">
    <location>
        <position position="65"/>
    </location>
    <ligand>
        <name>S-adenosyl-L-methionine</name>
        <dbReference type="ChEBI" id="CHEBI:59789"/>
    </ligand>
</feature>
<dbReference type="EMBL" id="BMHV01000009">
    <property type="protein sequence ID" value="GGF62867.1"/>
    <property type="molecule type" value="Genomic_DNA"/>
</dbReference>
<feature type="binding site" evidence="7">
    <location>
        <position position="144"/>
    </location>
    <ligand>
        <name>substrate</name>
    </ligand>
</feature>
<gene>
    <name evidence="7 8" type="primary">trmB</name>
    <name evidence="8" type="ORF">GCM10011332_15960</name>
</gene>
<dbReference type="EC" id="2.1.1.33" evidence="7"/>
<name>A0A917C0F3_9PROT</name>
<dbReference type="CDD" id="cd02440">
    <property type="entry name" value="AdoMet_MTases"/>
    <property type="match status" value="1"/>
</dbReference>
<keyword evidence="6 7" id="KW-0819">tRNA processing</keyword>
<dbReference type="Pfam" id="PF02390">
    <property type="entry name" value="Methyltransf_4"/>
    <property type="match status" value="1"/>
</dbReference>
<keyword evidence="3 7" id="KW-0489">Methyltransferase</keyword>
<dbReference type="HAMAP" id="MF_01057">
    <property type="entry name" value="tRNA_methyltr_TrmB"/>
    <property type="match status" value="1"/>
</dbReference>
<dbReference type="PROSITE" id="PS51625">
    <property type="entry name" value="SAM_MT_TRMB"/>
    <property type="match status" value="1"/>
</dbReference>
<protein>
    <recommendedName>
        <fullName evidence="7">tRNA (guanine-N(7)-)-methyltransferase</fullName>
        <ecNumber evidence="7">2.1.1.33</ecNumber>
    </recommendedName>
    <alternativeName>
        <fullName evidence="7">tRNA (guanine(46)-N(7))-methyltransferase</fullName>
    </alternativeName>
    <alternativeName>
        <fullName evidence="7">tRNA(m7G46)-methyltransferase</fullName>
    </alternativeName>
</protein>
<proteinExistence type="inferred from homology"/>
<reference evidence="8" key="1">
    <citation type="journal article" date="2014" name="Int. J. Syst. Evol. Microbiol.">
        <title>Complete genome sequence of Corynebacterium casei LMG S-19264T (=DSM 44701T), isolated from a smear-ripened cheese.</title>
        <authorList>
            <consortium name="US DOE Joint Genome Institute (JGI-PGF)"/>
            <person name="Walter F."/>
            <person name="Albersmeier A."/>
            <person name="Kalinowski J."/>
            <person name="Ruckert C."/>
        </authorList>
    </citation>
    <scope>NUCLEOTIDE SEQUENCE</scope>
    <source>
        <strain evidence="8">CGMCC 1.15254</strain>
    </source>
</reference>
<evidence type="ECO:0000313" key="8">
    <source>
        <dbReference type="EMBL" id="GGF62867.1"/>
    </source>
</evidence>
<sequence length="235" mass="27413">MSDNPELYTTRLRTFGRRQGYKLKPRQQELVDTLLPSLRLNVPDDDSPIDPSTVFQKPVKQVWFEIGFGGGEHAAAQIANNPDIGMIACEPFMNGVASLLVHIDNQNLQERVRILDDDARSLLDRLPDASLDRMFLLFPDPWRKKRHAKRRFIGHENLELVARVLKPGGEFRVASDHMPYIDWTLDHLSNHSEFDWICDGPQDWRTRPDDWPPTRYEQKALKQGKPCIYLRFRRK</sequence>
<accession>A0A917C0F3</accession>
<evidence type="ECO:0000256" key="6">
    <source>
        <dbReference type="ARBA" id="ARBA00022694"/>
    </source>
</evidence>
<dbReference type="SUPFAM" id="SSF53335">
    <property type="entry name" value="S-adenosyl-L-methionine-dependent methyltransferases"/>
    <property type="match status" value="1"/>
</dbReference>
<dbReference type="Proteomes" id="UP000632498">
    <property type="component" value="Unassembled WGS sequence"/>
</dbReference>
<dbReference type="InterPro" id="IPR029063">
    <property type="entry name" value="SAM-dependent_MTases_sf"/>
</dbReference>
<dbReference type="GO" id="GO:0043527">
    <property type="term" value="C:tRNA methyltransferase complex"/>
    <property type="evidence" value="ECO:0007669"/>
    <property type="project" value="TreeGrafter"/>
</dbReference>
<evidence type="ECO:0000256" key="2">
    <source>
        <dbReference type="ARBA" id="ARBA00003015"/>
    </source>
</evidence>
<dbReference type="GO" id="GO:0008176">
    <property type="term" value="F:tRNA (guanine(46)-N7)-methyltransferase activity"/>
    <property type="evidence" value="ECO:0007669"/>
    <property type="project" value="UniProtKB-UniRule"/>
</dbReference>
<comment type="pathway">
    <text evidence="7">tRNA modification; N(7)-methylguanine-tRNA biosynthesis.</text>
</comment>
<comment type="caution">
    <text evidence="7">Lacks conserved residue(s) required for the propagation of feature annotation.</text>
</comment>
<keyword evidence="5 7" id="KW-0949">S-adenosyl-L-methionine</keyword>
<keyword evidence="4 7" id="KW-0808">Transferase</keyword>
<evidence type="ECO:0000256" key="5">
    <source>
        <dbReference type="ARBA" id="ARBA00022691"/>
    </source>
</evidence>
<comment type="caution">
    <text evidence="8">The sequence shown here is derived from an EMBL/GenBank/DDBJ whole genome shotgun (WGS) entry which is preliminary data.</text>
</comment>
<evidence type="ECO:0000256" key="4">
    <source>
        <dbReference type="ARBA" id="ARBA00022679"/>
    </source>
</evidence>
<dbReference type="AlphaFoldDB" id="A0A917C0F3"/>
<evidence type="ECO:0000256" key="1">
    <source>
        <dbReference type="ARBA" id="ARBA00000142"/>
    </source>
</evidence>
<dbReference type="PANTHER" id="PTHR23417:SF14">
    <property type="entry name" value="PENTACOTRIPEPTIDE-REPEAT REGION OF PRORP DOMAIN-CONTAINING PROTEIN"/>
    <property type="match status" value="1"/>
</dbReference>
<feature type="binding site" evidence="7">
    <location>
        <position position="90"/>
    </location>
    <ligand>
        <name>S-adenosyl-L-methionine</name>
        <dbReference type="ChEBI" id="CHEBI:59789"/>
    </ligand>
</feature>